<dbReference type="PANTHER" id="PTHR43289">
    <property type="entry name" value="MITOGEN-ACTIVATED PROTEIN KINASE KINASE KINASE 20-RELATED"/>
    <property type="match status" value="1"/>
</dbReference>
<evidence type="ECO:0000256" key="8">
    <source>
        <dbReference type="ARBA" id="ARBA00048679"/>
    </source>
</evidence>
<organism evidence="11 12">
    <name type="scientific">Nocardia arthritidis</name>
    <dbReference type="NCBI Taxonomy" id="228602"/>
    <lineage>
        <taxon>Bacteria</taxon>
        <taxon>Bacillati</taxon>
        <taxon>Actinomycetota</taxon>
        <taxon>Actinomycetes</taxon>
        <taxon>Mycobacteriales</taxon>
        <taxon>Nocardiaceae</taxon>
        <taxon>Nocardia</taxon>
    </lineage>
</organism>
<gene>
    <name evidence="11" type="ORF">F5544_12465</name>
</gene>
<proteinExistence type="predicted"/>
<dbReference type="PROSITE" id="PS00108">
    <property type="entry name" value="PROTEIN_KINASE_ST"/>
    <property type="match status" value="1"/>
</dbReference>
<feature type="transmembrane region" description="Helical" evidence="9">
    <location>
        <begin position="300"/>
        <end position="321"/>
    </location>
</feature>
<dbReference type="PROSITE" id="PS50011">
    <property type="entry name" value="PROTEIN_KINASE_DOM"/>
    <property type="match status" value="1"/>
</dbReference>
<keyword evidence="6" id="KW-0067">ATP-binding</keyword>
<dbReference type="GO" id="GO:0004674">
    <property type="term" value="F:protein serine/threonine kinase activity"/>
    <property type="evidence" value="ECO:0007669"/>
    <property type="project" value="UniProtKB-KW"/>
</dbReference>
<dbReference type="GO" id="GO:0045717">
    <property type="term" value="P:negative regulation of fatty acid biosynthetic process"/>
    <property type="evidence" value="ECO:0007669"/>
    <property type="project" value="UniProtKB-ARBA"/>
</dbReference>
<comment type="catalytic activity">
    <reaction evidence="7">
        <text>L-threonyl-[protein] + ATP = O-phospho-L-threonyl-[protein] + ADP + H(+)</text>
        <dbReference type="Rhea" id="RHEA:46608"/>
        <dbReference type="Rhea" id="RHEA-COMP:11060"/>
        <dbReference type="Rhea" id="RHEA-COMP:11605"/>
        <dbReference type="ChEBI" id="CHEBI:15378"/>
        <dbReference type="ChEBI" id="CHEBI:30013"/>
        <dbReference type="ChEBI" id="CHEBI:30616"/>
        <dbReference type="ChEBI" id="CHEBI:61977"/>
        <dbReference type="ChEBI" id="CHEBI:456216"/>
        <dbReference type="EC" id="2.7.11.1"/>
    </reaction>
</comment>
<evidence type="ECO:0000256" key="2">
    <source>
        <dbReference type="ARBA" id="ARBA00022527"/>
    </source>
</evidence>
<dbReference type="EC" id="2.7.11.1" evidence="1"/>
<keyword evidence="5 11" id="KW-0418">Kinase</keyword>
<dbReference type="InterPro" id="IPR008271">
    <property type="entry name" value="Ser/Thr_kinase_AS"/>
</dbReference>
<evidence type="ECO:0000256" key="9">
    <source>
        <dbReference type="SAM" id="Phobius"/>
    </source>
</evidence>
<dbReference type="EMBL" id="CP046172">
    <property type="protein sequence ID" value="QIS10384.1"/>
    <property type="molecule type" value="Genomic_DNA"/>
</dbReference>
<keyword evidence="9" id="KW-0812">Transmembrane</keyword>
<dbReference type="CDD" id="cd14014">
    <property type="entry name" value="STKc_PknB_like"/>
    <property type="match status" value="1"/>
</dbReference>
<dbReference type="AlphaFoldDB" id="A0A6G9YB60"/>
<feature type="domain" description="Protein kinase" evidence="10">
    <location>
        <begin position="14"/>
        <end position="280"/>
    </location>
</feature>
<name>A0A6G9YB60_9NOCA</name>
<evidence type="ECO:0000313" key="11">
    <source>
        <dbReference type="EMBL" id="QIS10384.1"/>
    </source>
</evidence>
<evidence type="ECO:0000259" key="10">
    <source>
        <dbReference type="PROSITE" id="PS50011"/>
    </source>
</evidence>
<dbReference type="InterPro" id="IPR011009">
    <property type="entry name" value="Kinase-like_dom_sf"/>
</dbReference>
<evidence type="ECO:0000256" key="6">
    <source>
        <dbReference type="ARBA" id="ARBA00022840"/>
    </source>
</evidence>
<dbReference type="Pfam" id="PF00069">
    <property type="entry name" value="Pkinase"/>
    <property type="match status" value="1"/>
</dbReference>
<dbReference type="Gene3D" id="3.30.200.20">
    <property type="entry name" value="Phosphorylase Kinase, domain 1"/>
    <property type="match status" value="1"/>
</dbReference>
<dbReference type="GO" id="GO:0005524">
    <property type="term" value="F:ATP binding"/>
    <property type="evidence" value="ECO:0007669"/>
    <property type="project" value="UniProtKB-KW"/>
</dbReference>
<keyword evidence="4" id="KW-0547">Nucleotide-binding</keyword>
<evidence type="ECO:0000256" key="3">
    <source>
        <dbReference type="ARBA" id="ARBA00022679"/>
    </source>
</evidence>
<dbReference type="PANTHER" id="PTHR43289:SF6">
    <property type="entry name" value="SERINE_THREONINE-PROTEIN KINASE NEKL-3"/>
    <property type="match status" value="1"/>
</dbReference>
<evidence type="ECO:0000256" key="7">
    <source>
        <dbReference type="ARBA" id="ARBA00047899"/>
    </source>
</evidence>
<dbReference type="RefSeq" id="WP_167473374.1">
    <property type="nucleotide sequence ID" value="NZ_CP046172.1"/>
</dbReference>
<dbReference type="Gene3D" id="1.10.510.10">
    <property type="entry name" value="Transferase(Phosphotransferase) domain 1"/>
    <property type="match status" value="1"/>
</dbReference>
<evidence type="ECO:0000256" key="4">
    <source>
        <dbReference type="ARBA" id="ARBA00022741"/>
    </source>
</evidence>
<keyword evidence="3" id="KW-0808">Transferase</keyword>
<keyword evidence="12" id="KW-1185">Reference proteome</keyword>
<evidence type="ECO:0000256" key="1">
    <source>
        <dbReference type="ARBA" id="ARBA00012513"/>
    </source>
</evidence>
<keyword evidence="9" id="KW-0472">Membrane</keyword>
<dbReference type="SUPFAM" id="SSF56112">
    <property type="entry name" value="Protein kinase-like (PK-like)"/>
    <property type="match status" value="1"/>
</dbReference>
<dbReference type="FunFam" id="3.30.200.20:FF:000035">
    <property type="entry name" value="Serine/threonine protein kinase Stk1"/>
    <property type="match status" value="1"/>
</dbReference>
<dbReference type="KEGG" id="nah:F5544_12465"/>
<keyword evidence="9" id="KW-1133">Transmembrane helix</keyword>
<comment type="catalytic activity">
    <reaction evidence="8">
        <text>L-seryl-[protein] + ATP = O-phospho-L-seryl-[protein] + ADP + H(+)</text>
        <dbReference type="Rhea" id="RHEA:17989"/>
        <dbReference type="Rhea" id="RHEA-COMP:9863"/>
        <dbReference type="Rhea" id="RHEA-COMP:11604"/>
        <dbReference type="ChEBI" id="CHEBI:15378"/>
        <dbReference type="ChEBI" id="CHEBI:29999"/>
        <dbReference type="ChEBI" id="CHEBI:30616"/>
        <dbReference type="ChEBI" id="CHEBI:83421"/>
        <dbReference type="ChEBI" id="CHEBI:456216"/>
        <dbReference type="EC" id="2.7.11.1"/>
    </reaction>
</comment>
<keyword evidence="2" id="KW-0723">Serine/threonine-protein kinase</keyword>
<dbReference type="SMART" id="SM00220">
    <property type="entry name" value="S_TKc"/>
    <property type="match status" value="1"/>
</dbReference>
<dbReference type="FunFam" id="1.10.510.10:FF:000021">
    <property type="entry name" value="Serine/threonine protein kinase"/>
    <property type="match status" value="1"/>
</dbReference>
<reference evidence="11 12" key="1">
    <citation type="journal article" date="2019" name="ACS Chem. Biol.">
        <title>Identification and Mobilization of a Cryptic Antibiotic Biosynthesis Gene Locus from a Human-Pathogenic Nocardia Isolate.</title>
        <authorList>
            <person name="Herisse M."/>
            <person name="Ishida K."/>
            <person name="Porter J.L."/>
            <person name="Howden B."/>
            <person name="Hertweck C."/>
            <person name="Stinear T.P."/>
            <person name="Pidot S.J."/>
        </authorList>
    </citation>
    <scope>NUCLEOTIDE SEQUENCE [LARGE SCALE GENOMIC DNA]</scope>
    <source>
        <strain evidence="11 12">AUSMDU00012717</strain>
    </source>
</reference>
<evidence type="ECO:0000256" key="5">
    <source>
        <dbReference type="ARBA" id="ARBA00022777"/>
    </source>
</evidence>
<evidence type="ECO:0000313" key="12">
    <source>
        <dbReference type="Proteomes" id="UP000503540"/>
    </source>
</evidence>
<sequence length="508" mass="53435">MIGTLTPGTVFAGYLIERVLGAGGMGAVYLARHPRFQRRDALKVLSSDHAGDPEFRARFVREADLAARLDHPNIIAVHDRGVEHGRLWIAMRFVDGIDVAELIRRMPGGLPPAQAVDIVAQAASGLDAAHRAGMLHRDVKPANLLLEARQGEPDRVIVTDFGIAKAAGQSTVLTETGAVLATLAYAAPEQLTATGIDHRADVYALGCTLFELLTGAKPFPRVNAAAVMQAHLQDRPPSVSAANSAVPRAMDAVIARALAKRPEERFGSCGELAAAAAAALAGYPVSAFDAPVSPRRVGRIAVIAAMALAITAAIVSVVVLVNNSSGSSAEVTAVTRAPTSTAVTPPPSTAAASASWGTYSFVPQLFPGLLPAGPDVNGYLGIHCYALNKDHNPVDLHASLVKEIVRFVCDAPEGGPFTVMTVSCSTDGFVPGRVPLPPDVQPVGDEQWERASGRGWVLWGNSTNNNGKPTGHLAVQFDIGPRDICVIVVRGANNGQELYDNWWKSAPI</sequence>
<feature type="transmembrane region" description="Helical" evidence="9">
    <location>
        <begin position="12"/>
        <end position="31"/>
    </location>
</feature>
<dbReference type="InterPro" id="IPR000719">
    <property type="entry name" value="Prot_kinase_dom"/>
</dbReference>
<protein>
    <recommendedName>
        <fullName evidence="1">non-specific serine/threonine protein kinase</fullName>
        <ecNumber evidence="1">2.7.11.1</ecNumber>
    </recommendedName>
</protein>
<accession>A0A6G9YB60</accession>
<dbReference type="Proteomes" id="UP000503540">
    <property type="component" value="Chromosome"/>
</dbReference>